<evidence type="ECO:0000313" key="13">
    <source>
        <dbReference type="Proteomes" id="UP000501690"/>
    </source>
</evidence>
<keyword evidence="7" id="KW-0325">Glycoprotein</keyword>
<feature type="transmembrane region" description="Helical" evidence="10">
    <location>
        <begin position="101"/>
        <end position="119"/>
    </location>
</feature>
<accession>A0A4D6M0X8</accession>
<evidence type="ECO:0000256" key="3">
    <source>
        <dbReference type="ARBA" id="ARBA00022737"/>
    </source>
</evidence>
<feature type="compositionally biased region" description="Low complexity" evidence="9">
    <location>
        <begin position="444"/>
        <end position="456"/>
    </location>
</feature>
<dbReference type="Pfam" id="PF01595">
    <property type="entry name" value="CNNM"/>
    <property type="match status" value="1"/>
</dbReference>
<keyword evidence="13" id="KW-1185">Reference proteome</keyword>
<evidence type="ECO:0000256" key="10">
    <source>
        <dbReference type="SAM" id="Phobius"/>
    </source>
</evidence>
<dbReference type="AlphaFoldDB" id="A0A4D6M0X8"/>
<dbReference type="GO" id="GO:0016020">
    <property type="term" value="C:membrane"/>
    <property type="evidence" value="ECO:0007669"/>
    <property type="project" value="UniProtKB-SubCell"/>
</dbReference>
<feature type="region of interest" description="Disordered" evidence="9">
    <location>
        <begin position="651"/>
        <end position="676"/>
    </location>
</feature>
<reference evidence="12 13" key="1">
    <citation type="submission" date="2019-04" db="EMBL/GenBank/DDBJ databases">
        <title>An improved genome assembly and genetic linkage map for asparagus bean, Vigna unguiculata ssp. sesquipedialis.</title>
        <authorList>
            <person name="Xia Q."/>
            <person name="Zhang R."/>
            <person name="Dong Y."/>
        </authorList>
    </citation>
    <scope>NUCLEOTIDE SEQUENCE [LARGE SCALE GENOMIC DNA]</scope>
    <source>
        <tissue evidence="12">Leaf</tissue>
    </source>
</reference>
<feature type="transmembrane region" description="Helical" evidence="10">
    <location>
        <begin position="16"/>
        <end position="43"/>
    </location>
</feature>
<dbReference type="Proteomes" id="UP000501690">
    <property type="component" value="Linkage Group LG5"/>
</dbReference>
<sequence length="762" mass="84734">MSSYFVEKAPCCGSHFWILLSTCWGFVLFAAITSGLALGLLSFSQVDLEVLVKAGKPQIQKNAAKIMSVVKNENLLLCTLLVAKSMALEGVSVFMEKMFPEWISVLLSVTMLAIIAEIIPQALCSRYGLSVGAALSPFVRALMLIFFPIAYPLSKLLDWLLGKGHTALLGRTELKTLVHLHANEAGKGGELTLHETKVIAGALDLTQKTAKDAMTPLSETFSLDINSKLDMHTMGLIMSKGHSRIPVYSGKQTNIVGIILVIYENLIFCRPEEETPIKYMTIRRVPRVAEDWPLYDILNQFRNGQSHMAVVLKCEENIRTAATEREGKTPGLGSSCEPGDYSRISTDASDWHSQETEYYSATLKSAMNREGDSGLPQRISEEPDASSSFENVESFPTTDEEVIGIITLEDVMEELLQEDILDETDHYVDVHQNIKIKLQHARRVSSGSSRRASSSRQQRRSSDASRAGKGGELTLHETKVIAGALDLTQKTAKDAMTPLSETFSLDINSKLDMHTMGLIMSKGHSRIPVYSGKQTNIVGIILVIYENLIFCRPEEETPIKYMTIRRVPRVAEDWPLYDILNQFRNGQSHMAVVLKCEENIRTAATEREGKTPGLGSSCEPGDYSRISTDASDWHSQETEYYSATLKSAMNREGDSGLPQRISEEPDASSSFENVESFPTTDEEVIGIITLEDVMEELLQEDILDETDHYVDVHQNIKIKLQHARRVSSGSSRRASSSRQQRRSSDASRVYFLSPTYVLPVSP</sequence>
<name>A0A4D6M0X8_VIGUN</name>
<dbReference type="PANTHER" id="PTHR12064:SF72">
    <property type="entry name" value="CBS DOMAIN PROTEIN"/>
    <property type="match status" value="1"/>
</dbReference>
<comment type="subcellular location">
    <subcellularLocation>
        <location evidence="1">Membrane</location>
        <topology evidence="1">Multi-pass membrane protein</topology>
    </subcellularLocation>
</comment>
<evidence type="ECO:0000256" key="1">
    <source>
        <dbReference type="ARBA" id="ARBA00004141"/>
    </source>
</evidence>
<keyword evidence="2 8" id="KW-0812">Transmembrane</keyword>
<dbReference type="SUPFAM" id="SSF54631">
    <property type="entry name" value="CBS-domain pair"/>
    <property type="match status" value="2"/>
</dbReference>
<feature type="compositionally biased region" description="Low complexity" evidence="9">
    <location>
        <begin position="726"/>
        <end position="738"/>
    </location>
</feature>
<evidence type="ECO:0000259" key="11">
    <source>
        <dbReference type="PROSITE" id="PS51846"/>
    </source>
</evidence>
<feature type="region of interest" description="Disordered" evidence="9">
    <location>
        <begin position="369"/>
        <end position="394"/>
    </location>
</feature>
<evidence type="ECO:0000256" key="6">
    <source>
        <dbReference type="ARBA" id="ARBA00023136"/>
    </source>
</evidence>
<evidence type="ECO:0000256" key="2">
    <source>
        <dbReference type="ARBA" id="ARBA00022692"/>
    </source>
</evidence>
<evidence type="ECO:0000256" key="5">
    <source>
        <dbReference type="ARBA" id="ARBA00023122"/>
    </source>
</evidence>
<keyword evidence="6 8" id="KW-0472">Membrane</keyword>
<feature type="transmembrane region" description="Helical" evidence="10">
    <location>
        <begin position="131"/>
        <end position="151"/>
    </location>
</feature>
<evidence type="ECO:0000256" key="7">
    <source>
        <dbReference type="ARBA" id="ARBA00023180"/>
    </source>
</evidence>
<evidence type="ECO:0000256" key="9">
    <source>
        <dbReference type="SAM" id="MobiDB-lite"/>
    </source>
</evidence>
<feature type="region of interest" description="Disordered" evidence="9">
    <location>
        <begin position="439"/>
        <end position="470"/>
    </location>
</feature>
<evidence type="ECO:0000256" key="4">
    <source>
        <dbReference type="ARBA" id="ARBA00022989"/>
    </source>
</evidence>
<dbReference type="EMBL" id="CP039349">
    <property type="protein sequence ID" value="QCD94745.1"/>
    <property type="molecule type" value="Genomic_DNA"/>
</dbReference>
<keyword evidence="4 8" id="KW-1133">Transmembrane helix</keyword>
<dbReference type="FunFam" id="3.10.580.10:FF:000015">
    <property type="entry name" value="DUF21 domain-containing protein"/>
    <property type="match status" value="2"/>
</dbReference>
<dbReference type="PROSITE" id="PS51846">
    <property type="entry name" value="CNNM"/>
    <property type="match status" value="1"/>
</dbReference>
<feature type="compositionally biased region" description="Polar residues" evidence="9">
    <location>
        <begin position="385"/>
        <end position="394"/>
    </location>
</feature>
<gene>
    <name evidence="12" type="ORF">DEO72_LG5g2831</name>
</gene>
<dbReference type="PANTHER" id="PTHR12064">
    <property type="entry name" value="METAL TRANSPORTER CNNM"/>
    <property type="match status" value="1"/>
</dbReference>
<dbReference type="GO" id="GO:0010960">
    <property type="term" value="P:magnesium ion homeostasis"/>
    <property type="evidence" value="ECO:0007669"/>
    <property type="project" value="InterPro"/>
</dbReference>
<feature type="region of interest" description="Disordered" evidence="9">
    <location>
        <begin position="723"/>
        <end position="746"/>
    </location>
</feature>
<dbReference type="InterPro" id="IPR045095">
    <property type="entry name" value="ACDP"/>
</dbReference>
<protein>
    <submittedName>
        <fullName evidence="12">Putative hemolysin</fullName>
    </submittedName>
</protein>
<keyword evidence="3" id="KW-0677">Repeat</keyword>
<feature type="domain" description="CNNM transmembrane" evidence="11">
    <location>
        <begin position="12"/>
        <end position="195"/>
    </location>
</feature>
<organism evidence="12 13">
    <name type="scientific">Vigna unguiculata</name>
    <name type="common">Cowpea</name>
    <dbReference type="NCBI Taxonomy" id="3917"/>
    <lineage>
        <taxon>Eukaryota</taxon>
        <taxon>Viridiplantae</taxon>
        <taxon>Streptophyta</taxon>
        <taxon>Embryophyta</taxon>
        <taxon>Tracheophyta</taxon>
        <taxon>Spermatophyta</taxon>
        <taxon>Magnoliopsida</taxon>
        <taxon>eudicotyledons</taxon>
        <taxon>Gunneridae</taxon>
        <taxon>Pentapetalae</taxon>
        <taxon>rosids</taxon>
        <taxon>fabids</taxon>
        <taxon>Fabales</taxon>
        <taxon>Fabaceae</taxon>
        <taxon>Papilionoideae</taxon>
        <taxon>50 kb inversion clade</taxon>
        <taxon>NPAAA clade</taxon>
        <taxon>indigoferoid/millettioid clade</taxon>
        <taxon>Phaseoleae</taxon>
        <taxon>Vigna</taxon>
    </lineage>
</organism>
<keyword evidence="5" id="KW-0129">CBS domain</keyword>
<dbReference type="GO" id="GO:0030026">
    <property type="term" value="P:intracellular manganese ion homeostasis"/>
    <property type="evidence" value="ECO:0007669"/>
    <property type="project" value="TreeGrafter"/>
</dbReference>
<dbReference type="Gene3D" id="3.10.580.10">
    <property type="entry name" value="CBS-domain"/>
    <property type="match status" value="4"/>
</dbReference>
<feature type="compositionally biased region" description="Polar residues" evidence="9">
    <location>
        <begin position="667"/>
        <end position="676"/>
    </location>
</feature>
<dbReference type="InterPro" id="IPR002550">
    <property type="entry name" value="CNNM"/>
</dbReference>
<dbReference type="GO" id="GO:0005737">
    <property type="term" value="C:cytoplasm"/>
    <property type="evidence" value="ECO:0007669"/>
    <property type="project" value="TreeGrafter"/>
</dbReference>
<evidence type="ECO:0000256" key="8">
    <source>
        <dbReference type="PROSITE-ProRule" id="PRU01193"/>
    </source>
</evidence>
<proteinExistence type="predicted"/>
<dbReference type="InterPro" id="IPR046342">
    <property type="entry name" value="CBS_dom_sf"/>
</dbReference>
<evidence type="ECO:0000313" key="12">
    <source>
        <dbReference type="EMBL" id="QCD94745.1"/>
    </source>
</evidence>